<dbReference type="AlphaFoldDB" id="A0ABD2LAU2"/>
<evidence type="ECO:0000256" key="1">
    <source>
        <dbReference type="SAM" id="MobiDB-lite"/>
    </source>
</evidence>
<dbReference type="Proteomes" id="UP001620626">
    <property type="component" value="Unassembled WGS sequence"/>
</dbReference>
<protein>
    <submittedName>
        <fullName evidence="2">Uncharacterized protein</fullName>
    </submittedName>
</protein>
<evidence type="ECO:0000313" key="3">
    <source>
        <dbReference type="Proteomes" id="UP001620626"/>
    </source>
</evidence>
<accession>A0ABD2LAU2</accession>
<name>A0ABD2LAU2_9BILA</name>
<dbReference type="EMBL" id="JBICBT010000476">
    <property type="protein sequence ID" value="KAL3112321.1"/>
    <property type="molecule type" value="Genomic_DNA"/>
</dbReference>
<sequence>MQINLVLTSSTTTTCSSTVVEHIATIRVSFPQIDRTVQADLFTREAHKDYRPFYAKGRVRPGMQTRPFGFVEDAPQPMNVEEQPPPPPPARRKRTLIEAYPNQPGHSRWF</sequence>
<gene>
    <name evidence="2" type="ORF">niasHT_012426</name>
</gene>
<organism evidence="2 3">
    <name type="scientific">Heterodera trifolii</name>
    <dbReference type="NCBI Taxonomy" id="157864"/>
    <lineage>
        <taxon>Eukaryota</taxon>
        <taxon>Metazoa</taxon>
        <taxon>Ecdysozoa</taxon>
        <taxon>Nematoda</taxon>
        <taxon>Chromadorea</taxon>
        <taxon>Rhabditida</taxon>
        <taxon>Tylenchina</taxon>
        <taxon>Tylenchomorpha</taxon>
        <taxon>Tylenchoidea</taxon>
        <taxon>Heteroderidae</taxon>
        <taxon>Heteroderinae</taxon>
        <taxon>Heterodera</taxon>
    </lineage>
</organism>
<proteinExistence type="predicted"/>
<reference evidence="2 3" key="1">
    <citation type="submission" date="2024-10" db="EMBL/GenBank/DDBJ databases">
        <authorList>
            <person name="Kim D."/>
        </authorList>
    </citation>
    <scope>NUCLEOTIDE SEQUENCE [LARGE SCALE GENOMIC DNA]</scope>
    <source>
        <strain evidence="2">BH-2024</strain>
    </source>
</reference>
<keyword evidence="3" id="KW-1185">Reference proteome</keyword>
<evidence type="ECO:0000313" key="2">
    <source>
        <dbReference type="EMBL" id="KAL3112321.1"/>
    </source>
</evidence>
<feature type="region of interest" description="Disordered" evidence="1">
    <location>
        <begin position="72"/>
        <end position="110"/>
    </location>
</feature>
<comment type="caution">
    <text evidence="2">The sequence shown here is derived from an EMBL/GenBank/DDBJ whole genome shotgun (WGS) entry which is preliminary data.</text>
</comment>